<dbReference type="EMBL" id="UOEK01000218">
    <property type="protein sequence ID" value="VAW01805.1"/>
    <property type="molecule type" value="Genomic_DNA"/>
</dbReference>
<keyword evidence="1" id="KW-0175">Coiled coil</keyword>
<proteinExistence type="predicted"/>
<reference evidence="2" key="1">
    <citation type="submission" date="2018-06" db="EMBL/GenBank/DDBJ databases">
        <authorList>
            <person name="Zhirakovskaya E."/>
        </authorList>
    </citation>
    <scope>NUCLEOTIDE SEQUENCE</scope>
</reference>
<sequence>MERDSESDILAQLVAVNDALWALPDDAFSEKFKLLKERDHLREESSKYAVGLDAQRPDADLLAELSGMRSQLKELEKQKIDLVTQAGGGSGAGEMGNIGGVSLNARMMDAGGAGRVQARIGIIKGVLKDRGIMYPNPQ</sequence>
<protein>
    <submittedName>
        <fullName evidence="2">Uncharacterized protein</fullName>
    </submittedName>
</protein>
<evidence type="ECO:0000256" key="1">
    <source>
        <dbReference type="SAM" id="Coils"/>
    </source>
</evidence>
<accession>A0A3B0S620</accession>
<dbReference type="AlphaFoldDB" id="A0A3B0S620"/>
<feature type="coiled-coil region" evidence="1">
    <location>
        <begin position="58"/>
        <end position="85"/>
    </location>
</feature>
<gene>
    <name evidence="2" type="ORF">MNBD_ACTINO02-2719</name>
</gene>
<evidence type="ECO:0000313" key="2">
    <source>
        <dbReference type="EMBL" id="VAW01805.1"/>
    </source>
</evidence>
<name>A0A3B0S620_9ZZZZ</name>
<organism evidence="2">
    <name type="scientific">hydrothermal vent metagenome</name>
    <dbReference type="NCBI Taxonomy" id="652676"/>
    <lineage>
        <taxon>unclassified sequences</taxon>
        <taxon>metagenomes</taxon>
        <taxon>ecological metagenomes</taxon>
    </lineage>
</organism>